<feature type="domain" description="Nitroreductase" evidence="6">
    <location>
        <begin position="11"/>
        <end position="165"/>
    </location>
</feature>
<sequence>MAGDNTLDLIQSHVSVRDFTGQPVDLETLHRLIACGQSAATSSFIQAYSIVRVTDPAKRAAIAAAAGGQQWVIAAPEFLVLCADLNRLNIATEKAGQGALDGQTEHSIAAVIDVALMAQNMLLAAESLGMGGVFIGGIRNDPAVTIDQLQLPHRVMPLFGLCLGYPAHKNPVKPRMPVTHVLHTDSFDASRVAGDVDDYDAVLNEYYQSRGAGSKNANWSDSVAPALQGKKRQHMLSVMTARGFFNA</sequence>
<keyword evidence="3 5" id="KW-0288">FMN</keyword>
<dbReference type="Gene3D" id="3.40.109.10">
    <property type="entry name" value="NADH Oxidase"/>
    <property type="match status" value="1"/>
</dbReference>
<dbReference type="PIRSF" id="PIRSF005426">
    <property type="entry name" value="Frp"/>
    <property type="match status" value="1"/>
</dbReference>
<evidence type="ECO:0000313" key="8">
    <source>
        <dbReference type="Proteomes" id="UP000388235"/>
    </source>
</evidence>
<evidence type="ECO:0000256" key="2">
    <source>
        <dbReference type="ARBA" id="ARBA00022630"/>
    </source>
</evidence>
<dbReference type="PANTHER" id="PTHR43425">
    <property type="entry name" value="OXYGEN-INSENSITIVE NADPH NITROREDUCTASE"/>
    <property type="match status" value="1"/>
</dbReference>
<dbReference type="InterPro" id="IPR016446">
    <property type="entry name" value="Flavin_OxRdtase_Frp"/>
</dbReference>
<dbReference type="InterPro" id="IPR029479">
    <property type="entry name" value="Nitroreductase"/>
</dbReference>
<dbReference type="EC" id="1.5.1.38" evidence="7"/>
<protein>
    <submittedName>
        <fullName evidence="7">Oxygen-insensitive NADPH nitroreductase</fullName>
        <ecNumber evidence="7">1.5.1.38</ecNumber>
    </submittedName>
</protein>
<dbReference type="NCBIfam" id="NF008033">
    <property type="entry name" value="PRK10765.1"/>
    <property type="match status" value="1"/>
</dbReference>
<dbReference type="EMBL" id="CP045871">
    <property type="protein sequence ID" value="QGG81262.1"/>
    <property type="molecule type" value="Genomic_DNA"/>
</dbReference>
<keyword evidence="5" id="KW-0521">NADP</keyword>
<keyword evidence="4 5" id="KW-0560">Oxidoreductase</keyword>
<evidence type="ECO:0000256" key="4">
    <source>
        <dbReference type="ARBA" id="ARBA00023002"/>
    </source>
</evidence>
<gene>
    <name evidence="7" type="primary">nfsA</name>
    <name evidence="7" type="ORF">GH975_03050</name>
</gene>
<proteinExistence type="inferred from homology"/>
<reference evidence="7 8" key="1">
    <citation type="submission" date="2019-11" db="EMBL/GenBank/DDBJ databases">
        <authorList>
            <person name="Khan S.A."/>
            <person name="Jeon C.O."/>
            <person name="Chun B.H."/>
        </authorList>
    </citation>
    <scope>NUCLEOTIDE SEQUENCE [LARGE SCALE GENOMIC DNA]</scope>
    <source>
        <strain evidence="7 8">IMCC 1097</strain>
    </source>
</reference>
<dbReference type="GO" id="GO:0052873">
    <property type="term" value="F:FMN reductase (NADPH) activity"/>
    <property type="evidence" value="ECO:0007669"/>
    <property type="project" value="UniProtKB-EC"/>
</dbReference>
<evidence type="ECO:0000313" key="7">
    <source>
        <dbReference type="EMBL" id="QGG81262.1"/>
    </source>
</evidence>
<evidence type="ECO:0000256" key="1">
    <source>
        <dbReference type="ARBA" id="ARBA00008366"/>
    </source>
</evidence>
<evidence type="ECO:0000256" key="5">
    <source>
        <dbReference type="PIRNR" id="PIRNR005426"/>
    </source>
</evidence>
<evidence type="ECO:0000259" key="6">
    <source>
        <dbReference type="Pfam" id="PF00881"/>
    </source>
</evidence>
<evidence type="ECO:0000256" key="3">
    <source>
        <dbReference type="ARBA" id="ARBA00022643"/>
    </source>
</evidence>
<dbReference type="AlphaFoldDB" id="A0A5Q2QFY3"/>
<accession>A0A5Q2QFY3</accession>
<dbReference type="KEGG" id="llp:GH975_03050"/>
<dbReference type="CDD" id="cd02146">
    <property type="entry name" value="NfsA-like"/>
    <property type="match status" value="1"/>
</dbReference>
<dbReference type="PANTHER" id="PTHR43425:SF2">
    <property type="entry name" value="OXYGEN-INSENSITIVE NADPH NITROREDUCTASE"/>
    <property type="match status" value="1"/>
</dbReference>
<keyword evidence="2 5" id="KW-0285">Flavoprotein</keyword>
<dbReference type="Pfam" id="PF00881">
    <property type="entry name" value="Nitroreductase"/>
    <property type="match status" value="1"/>
</dbReference>
<dbReference type="Proteomes" id="UP000388235">
    <property type="component" value="Chromosome"/>
</dbReference>
<comment type="similarity">
    <text evidence="1 5">Belongs to the flavin oxidoreductase frp family.</text>
</comment>
<name>A0A5Q2QFY3_9GAMM</name>
<dbReference type="OrthoDB" id="3181400at2"/>
<dbReference type="SUPFAM" id="SSF55469">
    <property type="entry name" value="FMN-dependent nitroreductase-like"/>
    <property type="match status" value="1"/>
</dbReference>
<organism evidence="7 8">
    <name type="scientific">Litorivicinus lipolyticus</name>
    <dbReference type="NCBI Taxonomy" id="418701"/>
    <lineage>
        <taxon>Bacteria</taxon>
        <taxon>Pseudomonadati</taxon>
        <taxon>Pseudomonadota</taxon>
        <taxon>Gammaproteobacteria</taxon>
        <taxon>Oceanospirillales</taxon>
        <taxon>Litorivicinaceae</taxon>
        <taxon>Litorivicinus</taxon>
    </lineage>
</organism>
<keyword evidence="8" id="KW-1185">Reference proteome</keyword>
<dbReference type="InterPro" id="IPR000415">
    <property type="entry name" value="Nitroreductase-like"/>
</dbReference>